<name>A0A0L8G0A2_OCTBM</name>
<keyword evidence="1" id="KW-0812">Transmembrane</keyword>
<evidence type="ECO:0000256" key="1">
    <source>
        <dbReference type="SAM" id="Phobius"/>
    </source>
</evidence>
<protein>
    <submittedName>
        <fullName evidence="2">Uncharacterized protein</fullName>
    </submittedName>
</protein>
<evidence type="ECO:0000313" key="2">
    <source>
        <dbReference type="EMBL" id="KOF70035.1"/>
    </source>
</evidence>
<proteinExistence type="predicted"/>
<organism evidence="2">
    <name type="scientific">Octopus bimaculoides</name>
    <name type="common">California two-spotted octopus</name>
    <dbReference type="NCBI Taxonomy" id="37653"/>
    <lineage>
        <taxon>Eukaryota</taxon>
        <taxon>Metazoa</taxon>
        <taxon>Spiralia</taxon>
        <taxon>Lophotrochozoa</taxon>
        <taxon>Mollusca</taxon>
        <taxon>Cephalopoda</taxon>
        <taxon>Coleoidea</taxon>
        <taxon>Octopodiformes</taxon>
        <taxon>Octopoda</taxon>
        <taxon>Incirrata</taxon>
        <taxon>Octopodidae</taxon>
        <taxon>Octopus</taxon>
    </lineage>
</organism>
<reference evidence="2" key="1">
    <citation type="submission" date="2015-07" db="EMBL/GenBank/DDBJ databases">
        <title>MeaNS - Measles Nucleotide Surveillance Program.</title>
        <authorList>
            <person name="Tran T."/>
            <person name="Druce J."/>
        </authorList>
    </citation>
    <scope>NUCLEOTIDE SEQUENCE</scope>
    <source>
        <strain evidence="2">UCB-OBI-ISO-001</strain>
        <tissue evidence="2">Gonad</tissue>
    </source>
</reference>
<gene>
    <name evidence="2" type="ORF">OCBIM_22003637mg</name>
</gene>
<accession>A0A0L8G0A2</accession>
<keyword evidence="1" id="KW-1133">Transmembrane helix</keyword>
<keyword evidence="1" id="KW-0472">Membrane</keyword>
<dbReference type="EMBL" id="KQ425059">
    <property type="protein sequence ID" value="KOF70035.1"/>
    <property type="molecule type" value="Genomic_DNA"/>
</dbReference>
<dbReference type="AlphaFoldDB" id="A0A0L8G0A2"/>
<feature type="transmembrane region" description="Helical" evidence="1">
    <location>
        <begin position="14"/>
        <end position="34"/>
    </location>
</feature>
<sequence>MPIAFLVACGLREIRLLVLFTHMAAYMFPVSLVIRFDTLMHEYDFSANHLRSL</sequence>